<feature type="transmembrane region" description="Helical" evidence="1">
    <location>
        <begin position="77"/>
        <end position="98"/>
    </location>
</feature>
<evidence type="ECO:0008006" key="4">
    <source>
        <dbReference type="Google" id="ProtNLM"/>
    </source>
</evidence>
<keyword evidence="1" id="KW-0472">Membrane</keyword>
<evidence type="ECO:0000313" key="3">
    <source>
        <dbReference type="Proteomes" id="UP000095621"/>
    </source>
</evidence>
<feature type="transmembrane region" description="Helical" evidence="1">
    <location>
        <begin position="202"/>
        <end position="227"/>
    </location>
</feature>
<keyword evidence="1" id="KW-0812">Transmembrane</keyword>
<organism evidence="2 3">
    <name type="scientific">Lachnospira eligens</name>
    <dbReference type="NCBI Taxonomy" id="39485"/>
    <lineage>
        <taxon>Bacteria</taxon>
        <taxon>Bacillati</taxon>
        <taxon>Bacillota</taxon>
        <taxon>Clostridia</taxon>
        <taxon>Lachnospirales</taxon>
        <taxon>Lachnospiraceae</taxon>
        <taxon>Lachnospira</taxon>
    </lineage>
</organism>
<evidence type="ECO:0000256" key="1">
    <source>
        <dbReference type="SAM" id="Phobius"/>
    </source>
</evidence>
<feature type="transmembrane region" description="Helical" evidence="1">
    <location>
        <begin position="39"/>
        <end position="65"/>
    </location>
</feature>
<name>A0A174Z296_9FIRM</name>
<proteinExistence type="predicted"/>
<reference evidence="2 3" key="1">
    <citation type="submission" date="2015-09" db="EMBL/GenBank/DDBJ databases">
        <authorList>
            <consortium name="Pathogen Informatics"/>
        </authorList>
    </citation>
    <scope>NUCLEOTIDE SEQUENCE [LARGE SCALE GENOMIC DNA]</scope>
    <source>
        <strain evidence="2 3">2789STDY5834875</strain>
    </source>
</reference>
<dbReference type="Proteomes" id="UP000095621">
    <property type="component" value="Unassembled WGS sequence"/>
</dbReference>
<dbReference type="OrthoDB" id="1823555at2"/>
<feature type="transmembrane region" description="Helical" evidence="1">
    <location>
        <begin position="12"/>
        <end position="33"/>
    </location>
</feature>
<feature type="transmembrane region" description="Helical" evidence="1">
    <location>
        <begin position="118"/>
        <end position="135"/>
    </location>
</feature>
<keyword evidence="1" id="KW-1133">Transmembrane helix</keyword>
<feature type="transmembrane region" description="Helical" evidence="1">
    <location>
        <begin position="147"/>
        <end position="171"/>
    </location>
</feature>
<sequence length="244" mass="26756">MNTNVLNKKKLITSIIFKAISLIASVYGLVFTIDSIKSFTFFTTLSNVALDIVLAVFIVLDVILLTKEKDYKSNGLYILKFLMTLSITLTCLVYMIILGPTSENGLIGAYLNKYAGSLGVHLIGPVFAIADFLMFDKGFVAKKIYAIYAVIPPLCYVAFVYILAALGVRWYDTMTAPYNFLNYAAPTGWFGWDLSQMGSESLGIGVVYMIVVLLLIFIGIGLLYLAINGAGRDGKAQKAELVSE</sequence>
<dbReference type="AlphaFoldDB" id="A0A174Z296"/>
<dbReference type="EMBL" id="CZBU01000003">
    <property type="protein sequence ID" value="CUQ76990.1"/>
    <property type="molecule type" value="Genomic_DNA"/>
</dbReference>
<dbReference type="RefSeq" id="WP_055215465.1">
    <property type="nucleotide sequence ID" value="NZ_CZBU01000003.1"/>
</dbReference>
<evidence type="ECO:0000313" key="2">
    <source>
        <dbReference type="EMBL" id="CUQ76990.1"/>
    </source>
</evidence>
<protein>
    <recommendedName>
        <fullName evidence="4">Pr6Pr family membrane protein</fullName>
    </recommendedName>
</protein>
<gene>
    <name evidence="2" type="ORF">ERS852490_01340</name>
</gene>
<accession>A0A174Z296</accession>